<evidence type="ECO:0000313" key="10">
    <source>
        <dbReference type="Proteomes" id="UP001239522"/>
    </source>
</evidence>
<name>A0ABY9HVG8_9ACTN</name>
<dbReference type="Gene3D" id="3.20.20.70">
    <property type="entry name" value="Aldolase class I"/>
    <property type="match status" value="1"/>
</dbReference>
<comment type="pathway">
    <text evidence="2">Cofactor biosynthesis; thiamine diphosphate biosynthesis.</text>
</comment>
<dbReference type="InterPro" id="IPR013785">
    <property type="entry name" value="Aldolase_TIM"/>
</dbReference>
<evidence type="ECO:0000313" key="9">
    <source>
        <dbReference type="EMBL" id="WLQ38556.1"/>
    </source>
</evidence>
<dbReference type="InterPro" id="IPR008867">
    <property type="entry name" value="ThiG"/>
</dbReference>
<evidence type="ECO:0000256" key="5">
    <source>
        <dbReference type="ARBA" id="ARBA00022977"/>
    </source>
</evidence>
<keyword evidence="9" id="KW-0614">Plasmid</keyword>
<dbReference type="Pfam" id="PF05690">
    <property type="entry name" value="ThiG"/>
    <property type="match status" value="1"/>
</dbReference>
<geneLocation type="plasmid" evidence="9 10">
    <name>unnamed1</name>
</geneLocation>
<evidence type="ECO:0000256" key="4">
    <source>
        <dbReference type="ARBA" id="ARBA00022679"/>
    </source>
</evidence>
<proteinExistence type="predicted"/>
<dbReference type="RefSeq" id="WP_306061687.1">
    <property type="nucleotide sequence ID" value="NZ_CP120998.1"/>
</dbReference>
<keyword evidence="4" id="KW-0808">Transferase</keyword>
<evidence type="ECO:0000256" key="7">
    <source>
        <dbReference type="ARBA" id="ARBA00049897"/>
    </source>
</evidence>
<evidence type="ECO:0000259" key="8">
    <source>
        <dbReference type="Pfam" id="PF05690"/>
    </source>
</evidence>
<keyword evidence="5" id="KW-0784">Thiamine biosynthesis</keyword>
<comment type="function">
    <text evidence="1">Catalyzes the rearrangement of 1-deoxy-D-xylulose 5-phosphate (DXP) to produce the thiazole phosphate moiety of thiamine. Sulfur is provided by the thiocarboxylate moiety of the carrier protein ThiS. In vitro, sulfur can be provided by H(2)S.</text>
</comment>
<dbReference type="EC" id="2.8.1.10" evidence="3"/>
<dbReference type="PANTHER" id="PTHR34266">
    <property type="entry name" value="THIAZOLE SYNTHASE"/>
    <property type="match status" value="1"/>
</dbReference>
<keyword evidence="6" id="KW-0704">Schiff base</keyword>
<feature type="domain" description="Thiazole synthase ThiG" evidence="8">
    <location>
        <begin position="18"/>
        <end position="253"/>
    </location>
</feature>
<protein>
    <recommendedName>
        <fullName evidence="3">thiazole synthase</fullName>
        <ecNumber evidence="3">2.8.1.10</ecNumber>
    </recommendedName>
</protein>
<evidence type="ECO:0000256" key="3">
    <source>
        <dbReference type="ARBA" id="ARBA00011960"/>
    </source>
</evidence>
<dbReference type="SUPFAM" id="SSF110399">
    <property type="entry name" value="ThiG-like"/>
    <property type="match status" value="1"/>
</dbReference>
<evidence type="ECO:0000256" key="2">
    <source>
        <dbReference type="ARBA" id="ARBA00004948"/>
    </source>
</evidence>
<evidence type="ECO:0000256" key="6">
    <source>
        <dbReference type="ARBA" id="ARBA00023270"/>
    </source>
</evidence>
<reference evidence="9 10" key="1">
    <citation type="submission" date="2023-03" db="EMBL/GenBank/DDBJ databases">
        <title>Isolation and description of six Streptomyces strains from soil environments, able to metabolize different microbial glucans.</title>
        <authorList>
            <person name="Widen T."/>
            <person name="Larsbrink J."/>
        </authorList>
    </citation>
    <scope>NUCLEOTIDE SEQUENCE [LARGE SCALE GENOMIC DNA]</scope>
    <source>
        <strain evidence="9 10">Mut1</strain>
        <plasmid evidence="9 10">unnamed1</plasmid>
    </source>
</reference>
<organism evidence="9 10">
    <name type="scientific">Streptomyces castrisilvae</name>
    <dbReference type="NCBI Taxonomy" id="3033811"/>
    <lineage>
        <taxon>Bacteria</taxon>
        <taxon>Bacillati</taxon>
        <taxon>Actinomycetota</taxon>
        <taxon>Actinomycetes</taxon>
        <taxon>Kitasatosporales</taxon>
        <taxon>Streptomycetaceae</taxon>
        <taxon>Streptomyces</taxon>
    </lineage>
</organism>
<dbReference type="PANTHER" id="PTHR34266:SF2">
    <property type="entry name" value="THIAZOLE SYNTHASE"/>
    <property type="match status" value="1"/>
</dbReference>
<sequence>MTIQRPASIDHREPWLRIGTREFRSRLIVGIEQYDSVSVVRDVLTVTEADIFITTVDPDNRRSSLLLSDLDAALDLDRFTWIGTTSFARSKDGALRTADVLRDSWGIDILKLDVRGDNNMPDNRQTIEAAHELRAKGWSLLPFILPDLSTALALQDAGCSALRVMAAPVASGRGIVDPGPIQEIIDVLSIPVIVEGGLGTAHHVAQAMGMGAAATLVNTALVEAKDPMKMALAMRHATTAGRCAYESGPMAETIAA</sequence>
<dbReference type="Proteomes" id="UP001239522">
    <property type="component" value="Plasmid unnamed1"/>
</dbReference>
<keyword evidence="10" id="KW-1185">Reference proteome</keyword>
<evidence type="ECO:0000256" key="1">
    <source>
        <dbReference type="ARBA" id="ARBA00002834"/>
    </source>
</evidence>
<gene>
    <name evidence="9" type="ORF">P8A18_34125</name>
</gene>
<accession>A0ABY9HVG8</accession>
<dbReference type="InterPro" id="IPR033983">
    <property type="entry name" value="Thiazole_synthase_ThiG"/>
</dbReference>
<comment type="catalytic activity">
    <reaction evidence="7">
        <text>[ThiS sulfur-carrier protein]-C-terminal-Gly-aminoethanethioate + 2-iminoacetate + 1-deoxy-D-xylulose 5-phosphate = [ThiS sulfur-carrier protein]-C-terminal Gly-Gly + 2-[(2R,5Z)-2-carboxy-4-methylthiazol-5(2H)-ylidene]ethyl phosphate + 2 H2O + H(+)</text>
        <dbReference type="Rhea" id="RHEA:26297"/>
        <dbReference type="Rhea" id="RHEA-COMP:12909"/>
        <dbReference type="Rhea" id="RHEA-COMP:19908"/>
        <dbReference type="ChEBI" id="CHEBI:15377"/>
        <dbReference type="ChEBI" id="CHEBI:15378"/>
        <dbReference type="ChEBI" id="CHEBI:57792"/>
        <dbReference type="ChEBI" id="CHEBI:62899"/>
        <dbReference type="ChEBI" id="CHEBI:77846"/>
        <dbReference type="ChEBI" id="CHEBI:90778"/>
        <dbReference type="ChEBI" id="CHEBI:232372"/>
        <dbReference type="EC" id="2.8.1.10"/>
    </reaction>
</comment>
<dbReference type="EMBL" id="CP120998">
    <property type="protein sequence ID" value="WLQ38556.1"/>
    <property type="molecule type" value="Genomic_DNA"/>
</dbReference>